<evidence type="ECO:0000256" key="3">
    <source>
        <dbReference type="ARBA" id="ARBA00013068"/>
    </source>
</evidence>
<dbReference type="AlphaFoldDB" id="A0AAD8YEP4"/>
<dbReference type="GO" id="GO:0004332">
    <property type="term" value="F:fructose-bisphosphate aldolase activity"/>
    <property type="evidence" value="ECO:0007669"/>
    <property type="project" value="UniProtKB-EC"/>
</dbReference>
<dbReference type="Pfam" id="PF00274">
    <property type="entry name" value="Glycolytic"/>
    <property type="match status" value="1"/>
</dbReference>
<proteinExistence type="inferred from homology"/>
<dbReference type="GO" id="GO:0006096">
    <property type="term" value="P:glycolytic process"/>
    <property type="evidence" value="ECO:0007669"/>
    <property type="project" value="UniProtKB-KW"/>
</dbReference>
<evidence type="ECO:0000256" key="4">
    <source>
        <dbReference type="ARBA" id="ARBA00023152"/>
    </source>
</evidence>
<evidence type="ECO:0000256" key="5">
    <source>
        <dbReference type="ARBA" id="ARBA00023239"/>
    </source>
</evidence>
<dbReference type="EC" id="4.1.2.13" evidence="3"/>
<comment type="caution">
    <text evidence="6">The sequence shown here is derived from an EMBL/GenBank/DDBJ whole genome shotgun (WGS) entry which is preliminary data.</text>
</comment>
<dbReference type="NCBIfam" id="NF003784">
    <property type="entry name" value="PRK05377.1"/>
    <property type="match status" value="1"/>
</dbReference>
<comment type="pathway">
    <text evidence="1">Carbohydrate degradation; glycolysis; D-glyceraldehyde 3-phosphate and glycerone phosphate from D-glucose: step 4/4.</text>
</comment>
<keyword evidence="4" id="KW-0324">Glycolysis</keyword>
<dbReference type="Gene3D" id="3.20.20.70">
    <property type="entry name" value="Aldolase class I"/>
    <property type="match status" value="1"/>
</dbReference>
<accession>A0AAD8YEP4</accession>
<dbReference type="Proteomes" id="UP001224775">
    <property type="component" value="Unassembled WGS sequence"/>
</dbReference>
<evidence type="ECO:0000313" key="6">
    <source>
        <dbReference type="EMBL" id="KAK1744052.1"/>
    </source>
</evidence>
<dbReference type="InterPro" id="IPR000741">
    <property type="entry name" value="FBA_I"/>
</dbReference>
<keyword evidence="7" id="KW-1185">Reference proteome</keyword>
<evidence type="ECO:0000313" key="7">
    <source>
        <dbReference type="Proteomes" id="UP001224775"/>
    </source>
</evidence>
<gene>
    <name evidence="6" type="ORF">QTG54_005649</name>
</gene>
<comment type="similarity">
    <text evidence="2">Belongs to the class I fructose-bisphosphate aldolase family.</text>
</comment>
<protein>
    <recommendedName>
        <fullName evidence="3">fructose-bisphosphate aldolase</fullName>
        <ecNumber evidence="3">4.1.2.13</ecNumber>
    </recommendedName>
</protein>
<dbReference type="PANTHER" id="PTHR11627">
    <property type="entry name" value="FRUCTOSE-BISPHOSPHATE ALDOLASE"/>
    <property type="match status" value="1"/>
</dbReference>
<dbReference type="InterPro" id="IPR013785">
    <property type="entry name" value="Aldolase_TIM"/>
</dbReference>
<dbReference type="SUPFAM" id="SSF51569">
    <property type="entry name" value="Aldolase"/>
    <property type="match status" value="1"/>
</dbReference>
<name>A0AAD8YEP4_9STRA</name>
<reference evidence="6" key="1">
    <citation type="submission" date="2023-06" db="EMBL/GenBank/DDBJ databases">
        <title>Survivors Of The Sea: Transcriptome response of Skeletonema marinoi to long-term dormancy.</title>
        <authorList>
            <person name="Pinder M.I.M."/>
            <person name="Kourtchenko O."/>
            <person name="Robertson E.K."/>
            <person name="Larsson T."/>
            <person name="Maumus F."/>
            <person name="Osuna-Cruz C.M."/>
            <person name="Vancaester E."/>
            <person name="Stenow R."/>
            <person name="Vandepoele K."/>
            <person name="Ploug H."/>
            <person name="Bruchert V."/>
            <person name="Godhe A."/>
            <person name="Topel M."/>
        </authorList>
    </citation>
    <scope>NUCLEOTIDE SEQUENCE</scope>
    <source>
        <strain evidence="6">R05AC</strain>
    </source>
</reference>
<sequence>MTEHDKMLMLKKMCHADGFIAALDQSGGSTPKALRLYGIKDDAYEVGEKSMYDCIHKMRARIMTSPKFNGDRILGAILFADTMNREVEGLPTAEYLWKKKNVVPILKVDKGLEAEKDGVQLMKPIPNLDTMCDAALANGVLATKMRSVINQADLSGIKQIVEQQFDFGKQIMAKGLVPILEPEVSIKSPEKQEIEAMLRAELMENLKLLRDDQKIMFKLTLPTVDDLYEQLVTHPNVVRVVALSGGYTRAEADALLARQHGVVASFSRALTEGLRDDMTEYAFDTLLDTSIGEIFAASKASGVKKELHAHK</sequence>
<dbReference type="EMBL" id="JATAAI010000008">
    <property type="protein sequence ID" value="KAK1744052.1"/>
    <property type="molecule type" value="Genomic_DNA"/>
</dbReference>
<evidence type="ECO:0000256" key="1">
    <source>
        <dbReference type="ARBA" id="ARBA00004714"/>
    </source>
</evidence>
<evidence type="ECO:0000256" key="2">
    <source>
        <dbReference type="ARBA" id="ARBA00010387"/>
    </source>
</evidence>
<keyword evidence="5 6" id="KW-0456">Lyase</keyword>
<organism evidence="6 7">
    <name type="scientific">Skeletonema marinoi</name>
    <dbReference type="NCBI Taxonomy" id="267567"/>
    <lineage>
        <taxon>Eukaryota</taxon>
        <taxon>Sar</taxon>
        <taxon>Stramenopiles</taxon>
        <taxon>Ochrophyta</taxon>
        <taxon>Bacillariophyta</taxon>
        <taxon>Coscinodiscophyceae</taxon>
        <taxon>Thalassiosirophycidae</taxon>
        <taxon>Thalassiosirales</taxon>
        <taxon>Skeletonemataceae</taxon>
        <taxon>Skeletonema</taxon>
        <taxon>Skeletonema marinoi-dohrnii complex</taxon>
    </lineage>
</organism>